<dbReference type="SUPFAM" id="SSF46894">
    <property type="entry name" value="C-terminal effector domain of the bipartite response regulators"/>
    <property type="match status" value="1"/>
</dbReference>
<dbReference type="Pfam" id="PF00196">
    <property type="entry name" value="GerE"/>
    <property type="match status" value="1"/>
</dbReference>
<dbReference type="PROSITE" id="PS50043">
    <property type="entry name" value="HTH_LUXR_2"/>
    <property type="match status" value="1"/>
</dbReference>
<dbReference type="CDD" id="cd17535">
    <property type="entry name" value="REC_NarL-like"/>
    <property type="match status" value="1"/>
</dbReference>
<feature type="modified residue" description="4-aspartylphosphate" evidence="5">
    <location>
        <position position="53"/>
    </location>
</feature>
<dbReference type="SMART" id="SM00448">
    <property type="entry name" value="REC"/>
    <property type="match status" value="1"/>
</dbReference>
<keyword evidence="4" id="KW-0804">Transcription</keyword>
<evidence type="ECO:0000259" key="6">
    <source>
        <dbReference type="PROSITE" id="PS50043"/>
    </source>
</evidence>
<dbReference type="InterPro" id="IPR011006">
    <property type="entry name" value="CheY-like_superfamily"/>
</dbReference>
<dbReference type="InterPro" id="IPR016032">
    <property type="entry name" value="Sig_transdc_resp-reg_C-effctor"/>
</dbReference>
<dbReference type="Gene3D" id="3.40.50.2300">
    <property type="match status" value="1"/>
</dbReference>
<evidence type="ECO:0000313" key="8">
    <source>
        <dbReference type="EMBL" id="GGZ62300.1"/>
    </source>
</evidence>
<proteinExistence type="predicted"/>
<name>A0ABQ3C315_9GAMM</name>
<dbReference type="GO" id="GO:0003677">
    <property type="term" value="F:DNA binding"/>
    <property type="evidence" value="ECO:0007669"/>
    <property type="project" value="UniProtKB-KW"/>
</dbReference>
<dbReference type="InterPro" id="IPR058245">
    <property type="entry name" value="NreC/VraR/RcsB-like_REC"/>
</dbReference>
<dbReference type="EMBL" id="BMXY01000001">
    <property type="protein sequence ID" value="GGZ62300.1"/>
    <property type="molecule type" value="Genomic_DNA"/>
</dbReference>
<evidence type="ECO:0000256" key="5">
    <source>
        <dbReference type="PROSITE-ProRule" id="PRU00169"/>
    </source>
</evidence>
<dbReference type="PRINTS" id="PR00038">
    <property type="entry name" value="HTHLUXR"/>
</dbReference>
<dbReference type="PROSITE" id="PS50110">
    <property type="entry name" value="RESPONSE_REGULATORY"/>
    <property type="match status" value="1"/>
</dbReference>
<dbReference type="Proteomes" id="UP000643403">
    <property type="component" value="Unassembled WGS sequence"/>
</dbReference>
<dbReference type="PANTHER" id="PTHR43214:SF41">
    <property type="entry name" value="NITRATE_NITRITE RESPONSE REGULATOR PROTEIN NARP"/>
    <property type="match status" value="1"/>
</dbReference>
<reference evidence="9" key="1">
    <citation type="journal article" date="2019" name="Int. J. Syst. Evol. Microbiol.">
        <title>The Global Catalogue of Microorganisms (GCM) 10K type strain sequencing project: providing services to taxonomists for standard genome sequencing and annotation.</title>
        <authorList>
            <consortium name="The Broad Institute Genomics Platform"/>
            <consortium name="The Broad Institute Genome Sequencing Center for Infectious Disease"/>
            <person name="Wu L."/>
            <person name="Ma J."/>
        </authorList>
    </citation>
    <scope>NUCLEOTIDE SEQUENCE [LARGE SCALE GENOMIC DNA]</scope>
    <source>
        <strain evidence="9">KCTC 22558</strain>
    </source>
</reference>
<dbReference type="SUPFAM" id="SSF52172">
    <property type="entry name" value="CheY-like"/>
    <property type="match status" value="1"/>
</dbReference>
<dbReference type="InterPro" id="IPR000792">
    <property type="entry name" value="Tscrpt_reg_LuxR_C"/>
</dbReference>
<organism evidence="8 9">
    <name type="scientific">Cognatilysobacter xinjiangensis</name>
    <dbReference type="NCBI Taxonomy" id="546892"/>
    <lineage>
        <taxon>Bacteria</taxon>
        <taxon>Pseudomonadati</taxon>
        <taxon>Pseudomonadota</taxon>
        <taxon>Gammaproteobacteria</taxon>
        <taxon>Lysobacterales</taxon>
        <taxon>Lysobacteraceae</taxon>
        <taxon>Cognatilysobacter</taxon>
    </lineage>
</organism>
<dbReference type="CDD" id="cd06170">
    <property type="entry name" value="LuxR_C_like"/>
    <property type="match status" value="1"/>
</dbReference>
<evidence type="ECO:0000313" key="9">
    <source>
        <dbReference type="Proteomes" id="UP000643403"/>
    </source>
</evidence>
<dbReference type="PROSITE" id="PS00622">
    <property type="entry name" value="HTH_LUXR_1"/>
    <property type="match status" value="1"/>
</dbReference>
<feature type="domain" description="Response regulatory" evidence="7">
    <location>
        <begin position="2"/>
        <end position="117"/>
    </location>
</feature>
<evidence type="ECO:0000256" key="1">
    <source>
        <dbReference type="ARBA" id="ARBA00022553"/>
    </source>
</evidence>
<comment type="caution">
    <text evidence="8">The sequence shown here is derived from an EMBL/GenBank/DDBJ whole genome shotgun (WGS) entry which is preliminary data.</text>
</comment>
<keyword evidence="3 8" id="KW-0238">DNA-binding</keyword>
<dbReference type="RefSeq" id="WP_189448420.1">
    <property type="nucleotide sequence ID" value="NZ_BMXY01000001.1"/>
</dbReference>
<evidence type="ECO:0000259" key="7">
    <source>
        <dbReference type="PROSITE" id="PS50110"/>
    </source>
</evidence>
<evidence type="ECO:0000256" key="2">
    <source>
        <dbReference type="ARBA" id="ARBA00023015"/>
    </source>
</evidence>
<dbReference type="PANTHER" id="PTHR43214">
    <property type="entry name" value="TWO-COMPONENT RESPONSE REGULATOR"/>
    <property type="match status" value="1"/>
</dbReference>
<evidence type="ECO:0000256" key="3">
    <source>
        <dbReference type="ARBA" id="ARBA00023125"/>
    </source>
</evidence>
<keyword evidence="1 5" id="KW-0597">Phosphoprotein</keyword>
<dbReference type="InterPro" id="IPR001789">
    <property type="entry name" value="Sig_transdc_resp-reg_receiver"/>
</dbReference>
<protein>
    <submittedName>
        <fullName evidence="8">DNA-binding response regulator</fullName>
    </submittedName>
</protein>
<dbReference type="Pfam" id="PF00072">
    <property type="entry name" value="Response_reg"/>
    <property type="match status" value="1"/>
</dbReference>
<keyword evidence="9" id="KW-1185">Reference proteome</keyword>
<evidence type="ECO:0000256" key="4">
    <source>
        <dbReference type="ARBA" id="ARBA00023163"/>
    </source>
</evidence>
<gene>
    <name evidence="8" type="ORF">GCM10008101_15570</name>
</gene>
<sequence>MRILMIEDHPVMRFGVRQLVQQHWPDCDFVEAQTLHAGLERVREGPWDLVLLDLSLPDASGMEGLMKLRRTASVPVLVLSMHNESAYATRALQAGASGYVTKEHATTELLTAIDRILQGGRYVTSTLAERLAGLLAGEAPPGLPHEALSAQEYRVLLLVATGKATGEIASTMHLSVKTVGTYRARIIEKTGLGTTAEMARYCLQHGLLPQP</sequence>
<dbReference type="SMART" id="SM00421">
    <property type="entry name" value="HTH_LUXR"/>
    <property type="match status" value="1"/>
</dbReference>
<feature type="domain" description="HTH luxR-type" evidence="6">
    <location>
        <begin position="141"/>
        <end position="206"/>
    </location>
</feature>
<dbReference type="InterPro" id="IPR039420">
    <property type="entry name" value="WalR-like"/>
</dbReference>
<accession>A0ABQ3C315</accession>
<keyword evidence="2" id="KW-0805">Transcription regulation</keyword>